<feature type="region of interest" description="Disordered" evidence="1">
    <location>
        <begin position="1"/>
        <end position="30"/>
    </location>
</feature>
<sequence length="102" mass="11606">MALGRLRSRSAPVASVRRSHPAPAVPLHCGPADHARSAQARRIQAVHRGWLVMWSTWHRTFTAFSYFAPVPLVLDEPTPDALITRMRQAELHYSTRTHGRRF</sequence>
<dbReference type="EMBL" id="BAABHF010000009">
    <property type="protein sequence ID" value="GAA4483642.1"/>
    <property type="molecule type" value="Genomic_DNA"/>
</dbReference>
<reference evidence="3" key="1">
    <citation type="journal article" date="2019" name="Int. J. Syst. Evol. Microbiol.">
        <title>The Global Catalogue of Microorganisms (GCM) 10K type strain sequencing project: providing services to taxonomists for standard genome sequencing and annotation.</title>
        <authorList>
            <consortium name="The Broad Institute Genomics Platform"/>
            <consortium name="The Broad Institute Genome Sequencing Center for Infectious Disease"/>
            <person name="Wu L."/>
            <person name="Ma J."/>
        </authorList>
    </citation>
    <scope>NUCLEOTIDE SEQUENCE [LARGE SCALE GENOMIC DNA]</scope>
    <source>
        <strain evidence="3">JCM 17933</strain>
    </source>
</reference>
<evidence type="ECO:0000313" key="3">
    <source>
        <dbReference type="Proteomes" id="UP001500503"/>
    </source>
</evidence>
<dbReference type="Proteomes" id="UP001500503">
    <property type="component" value="Unassembled WGS sequence"/>
</dbReference>
<accession>A0ABP8PBR7</accession>
<evidence type="ECO:0000256" key="1">
    <source>
        <dbReference type="SAM" id="MobiDB-lite"/>
    </source>
</evidence>
<proteinExistence type="predicted"/>
<evidence type="ECO:0008006" key="4">
    <source>
        <dbReference type="Google" id="ProtNLM"/>
    </source>
</evidence>
<name>A0ABP8PBR7_9ACTN</name>
<protein>
    <recommendedName>
        <fullName evidence="4">WYL domain-containing protein</fullName>
    </recommendedName>
</protein>
<keyword evidence="3" id="KW-1185">Reference proteome</keyword>
<comment type="caution">
    <text evidence="2">The sequence shown here is derived from an EMBL/GenBank/DDBJ whole genome shotgun (WGS) entry which is preliminary data.</text>
</comment>
<organism evidence="2 3">
    <name type="scientific">Actinoallomurus oryzae</name>
    <dbReference type="NCBI Taxonomy" id="502180"/>
    <lineage>
        <taxon>Bacteria</taxon>
        <taxon>Bacillati</taxon>
        <taxon>Actinomycetota</taxon>
        <taxon>Actinomycetes</taxon>
        <taxon>Streptosporangiales</taxon>
        <taxon>Thermomonosporaceae</taxon>
        <taxon>Actinoallomurus</taxon>
    </lineage>
</organism>
<evidence type="ECO:0000313" key="2">
    <source>
        <dbReference type="EMBL" id="GAA4483642.1"/>
    </source>
</evidence>
<gene>
    <name evidence="2" type="ORF">GCM10023191_005520</name>
</gene>